<protein>
    <submittedName>
        <fullName evidence="2">Uncharacterized protein</fullName>
    </submittedName>
</protein>
<dbReference type="OrthoDB" id="7698869at2759"/>
<evidence type="ECO:0000256" key="1">
    <source>
        <dbReference type="SAM" id="MobiDB-lite"/>
    </source>
</evidence>
<dbReference type="Proteomes" id="UP000242457">
    <property type="component" value="Unassembled WGS sequence"/>
</dbReference>
<name>A0A2A3EM19_APICC</name>
<feature type="compositionally biased region" description="Basic and acidic residues" evidence="1">
    <location>
        <begin position="169"/>
        <end position="181"/>
    </location>
</feature>
<reference evidence="2 3" key="1">
    <citation type="submission" date="2014-07" db="EMBL/GenBank/DDBJ databases">
        <title>Genomic and transcriptomic analysis on Apis cerana provide comprehensive insights into honey bee biology.</title>
        <authorList>
            <person name="Diao Q."/>
            <person name="Sun L."/>
            <person name="Zheng H."/>
            <person name="Zheng H."/>
            <person name="Xu S."/>
            <person name="Wang S."/>
            <person name="Zeng Z."/>
            <person name="Hu F."/>
            <person name="Su S."/>
            <person name="Wu J."/>
        </authorList>
    </citation>
    <scope>NUCLEOTIDE SEQUENCE [LARGE SCALE GENOMIC DNA]</scope>
    <source>
        <tissue evidence="2">Pupae without intestine</tissue>
    </source>
</reference>
<keyword evidence="3" id="KW-1185">Reference proteome</keyword>
<sequence length="197" mass="22429">MNDSPHKEKPQKLAATEATRFDESHNSTSRISTQQEVIRDSQSITLRATSTDEDEDVSKKKDRPEQLTQRLSRAETVRQDARKLKTATLNRMGKMFKQRSQTPVTDKSPHVNSDTNPIKSIECSSEETSKKEKSNSLGRMLKLVDKDGTSKKIFHPRAGSLSRILRRNPNHENNEDKKPEENSPGIFSRMLSQLRGK</sequence>
<accession>A0A2A3EM19</accession>
<gene>
    <name evidence="2" type="ORF">APICC_05983</name>
</gene>
<proteinExistence type="predicted"/>
<feature type="compositionally biased region" description="Polar residues" evidence="1">
    <location>
        <begin position="98"/>
        <end position="118"/>
    </location>
</feature>
<dbReference type="AlphaFoldDB" id="A0A2A3EM19"/>
<feature type="compositionally biased region" description="Basic and acidic residues" evidence="1">
    <location>
        <begin position="1"/>
        <end position="11"/>
    </location>
</feature>
<evidence type="ECO:0000313" key="3">
    <source>
        <dbReference type="Proteomes" id="UP000242457"/>
    </source>
</evidence>
<organism evidence="2 3">
    <name type="scientific">Apis cerana cerana</name>
    <name type="common">Oriental honeybee</name>
    <dbReference type="NCBI Taxonomy" id="94128"/>
    <lineage>
        <taxon>Eukaryota</taxon>
        <taxon>Metazoa</taxon>
        <taxon>Ecdysozoa</taxon>
        <taxon>Arthropoda</taxon>
        <taxon>Hexapoda</taxon>
        <taxon>Insecta</taxon>
        <taxon>Pterygota</taxon>
        <taxon>Neoptera</taxon>
        <taxon>Endopterygota</taxon>
        <taxon>Hymenoptera</taxon>
        <taxon>Apocrita</taxon>
        <taxon>Aculeata</taxon>
        <taxon>Apoidea</taxon>
        <taxon>Anthophila</taxon>
        <taxon>Apidae</taxon>
        <taxon>Apis</taxon>
    </lineage>
</organism>
<evidence type="ECO:0000313" key="2">
    <source>
        <dbReference type="EMBL" id="PBC32209.1"/>
    </source>
</evidence>
<dbReference type="EMBL" id="KZ288219">
    <property type="protein sequence ID" value="PBC32209.1"/>
    <property type="molecule type" value="Genomic_DNA"/>
</dbReference>
<feature type="region of interest" description="Disordered" evidence="1">
    <location>
        <begin position="1"/>
        <end position="197"/>
    </location>
</feature>
<feature type="compositionally biased region" description="Basic and acidic residues" evidence="1">
    <location>
        <begin position="72"/>
        <end position="83"/>
    </location>
</feature>
<feature type="compositionally biased region" description="Polar residues" evidence="1">
    <location>
        <begin position="26"/>
        <end position="49"/>
    </location>
</feature>